<organism evidence="1 2">
    <name type="scientific">Desmospora profundinema</name>
    <dbReference type="NCBI Taxonomy" id="1571184"/>
    <lineage>
        <taxon>Bacteria</taxon>
        <taxon>Bacillati</taxon>
        <taxon>Bacillota</taxon>
        <taxon>Bacilli</taxon>
        <taxon>Bacillales</taxon>
        <taxon>Thermoactinomycetaceae</taxon>
        <taxon>Desmospora</taxon>
    </lineage>
</organism>
<proteinExistence type="predicted"/>
<sequence length="49" mass="5431">MHGDIFAPGWYGIDWERIGFYGMFYDKSGRGFTIAAGQVVEEAGEVEAV</sequence>
<evidence type="ECO:0000313" key="2">
    <source>
        <dbReference type="Proteomes" id="UP001185012"/>
    </source>
</evidence>
<evidence type="ECO:0000313" key="1">
    <source>
        <dbReference type="EMBL" id="MDR6226300.1"/>
    </source>
</evidence>
<dbReference type="Proteomes" id="UP001185012">
    <property type="component" value="Unassembled WGS sequence"/>
</dbReference>
<name>A0ABU1IRC7_9BACL</name>
<dbReference type="EMBL" id="JAVDQG010000004">
    <property type="protein sequence ID" value="MDR6226300.1"/>
    <property type="molecule type" value="Genomic_DNA"/>
</dbReference>
<accession>A0ABU1IRC7</accession>
<keyword evidence="2" id="KW-1185">Reference proteome</keyword>
<reference evidence="1 2" key="1">
    <citation type="submission" date="2023-07" db="EMBL/GenBank/DDBJ databases">
        <title>Genomic Encyclopedia of Type Strains, Phase IV (KMG-IV): sequencing the most valuable type-strain genomes for metagenomic binning, comparative biology and taxonomic classification.</title>
        <authorList>
            <person name="Goeker M."/>
        </authorList>
    </citation>
    <scope>NUCLEOTIDE SEQUENCE [LARGE SCALE GENOMIC DNA]</scope>
    <source>
        <strain evidence="1 2">DSM 45903</strain>
    </source>
</reference>
<dbReference type="RefSeq" id="WP_309865953.1">
    <property type="nucleotide sequence ID" value="NZ_JAVDQG010000004.1"/>
</dbReference>
<comment type="caution">
    <text evidence="1">The sequence shown here is derived from an EMBL/GenBank/DDBJ whole genome shotgun (WGS) entry which is preliminary data.</text>
</comment>
<gene>
    <name evidence="1" type="ORF">JOE21_002306</name>
</gene>
<protein>
    <submittedName>
        <fullName evidence="1">Uncharacterized protein</fullName>
    </submittedName>
</protein>